<evidence type="ECO:0000313" key="2">
    <source>
        <dbReference type="Proteomes" id="UP001165205"/>
    </source>
</evidence>
<dbReference type="Proteomes" id="UP001165205">
    <property type="component" value="Unassembled WGS sequence"/>
</dbReference>
<proteinExistence type="predicted"/>
<reference evidence="1" key="1">
    <citation type="submission" date="2023-04" db="EMBL/GenBank/DDBJ databases">
        <title>Aspergillus oryzae NBRC 4228.</title>
        <authorList>
            <person name="Ichikawa N."/>
            <person name="Sato H."/>
            <person name="Tonouchi N."/>
        </authorList>
    </citation>
    <scope>NUCLEOTIDE SEQUENCE</scope>
    <source>
        <strain evidence="1">NBRC 4228</strain>
    </source>
</reference>
<sequence>MHAAGREGNLAVSILDCLNTLLRSSPRNSRVKMLMEGVPPPSDPIEDKHGHPMYADDDLKAELDNTPVDDPFGNEATAEVKYKTLKWW</sequence>
<organism evidence="1 2">
    <name type="scientific">Aspergillus oryzae</name>
    <name type="common">Yellow koji mold</name>
    <dbReference type="NCBI Taxonomy" id="5062"/>
    <lineage>
        <taxon>Eukaryota</taxon>
        <taxon>Fungi</taxon>
        <taxon>Dikarya</taxon>
        <taxon>Ascomycota</taxon>
        <taxon>Pezizomycotina</taxon>
        <taxon>Eurotiomycetes</taxon>
        <taxon>Eurotiomycetidae</taxon>
        <taxon>Eurotiales</taxon>
        <taxon>Aspergillaceae</taxon>
        <taxon>Aspergillus</taxon>
        <taxon>Aspergillus subgen. Circumdati</taxon>
    </lineage>
</organism>
<comment type="caution">
    <text evidence="1">The sequence shown here is derived from an EMBL/GenBank/DDBJ whole genome shotgun (WGS) entry which is preliminary data.</text>
</comment>
<name>A0AAN4YPM1_ASPOZ</name>
<evidence type="ECO:0000313" key="1">
    <source>
        <dbReference type="EMBL" id="GMG32227.1"/>
    </source>
</evidence>
<dbReference type="EMBL" id="BSYA01000097">
    <property type="protein sequence ID" value="GMG32227.1"/>
    <property type="molecule type" value="Genomic_DNA"/>
</dbReference>
<protein>
    <submittedName>
        <fullName evidence="1">Unnamed protein product</fullName>
    </submittedName>
</protein>
<dbReference type="AlphaFoldDB" id="A0AAN4YPM1"/>
<gene>
    <name evidence="1" type="ORF">Aory04_000797300</name>
</gene>
<accession>A0AAN4YPM1</accession>